<keyword evidence="1" id="KW-1133">Transmembrane helix</keyword>
<evidence type="ECO:0000256" key="1">
    <source>
        <dbReference type="SAM" id="Phobius"/>
    </source>
</evidence>
<name>A0A2H3DUK9_ARMGA</name>
<dbReference type="EMBL" id="KZ293654">
    <property type="protein sequence ID" value="PBK94498.1"/>
    <property type="molecule type" value="Genomic_DNA"/>
</dbReference>
<dbReference type="InParanoid" id="A0A2H3DUK9"/>
<sequence>MSSAASIFRTLRDQDTNKRFETYVMHLSTTFTIYLIMSSFLGLPRLTTSYLINSVHLLLPSGTCMLVLRLVPFRGTSLNAMFSLLLQGLSASQKDSGFNEHA</sequence>
<keyword evidence="1" id="KW-0812">Transmembrane</keyword>
<organism evidence="2 3">
    <name type="scientific">Armillaria gallica</name>
    <name type="common">Bulbous honey fungus</name>
    <name type="synonym">Armillaria bulbosa</name>
    <dbReference type="NCBI Taxonomy" id="47427"/>
    <lineage>
        <taxon>Eukaryota</taxon>
        <taxon>Fungi</taxon>
        <taxon>Dikarya</taxon>
        <taxon>Basidiomycota</taxon>
        <taxon>Agaricomycotina</taxon>
        <taxon>Agaricomycetes</taxon>
        <taxon>Agaricomycetidae</taxon>
        <taxon>Agaricales</taxon>
        <taxon>Marasmiineae</taxon>
        <taxon>Physalacriaceae</taxon>
        <taxon>Armillaria</taxon>
    </lineage>
</organism>
<dbReference type="AlphaFoldDB" id="A0A2H3DUK9"/>
<evidence type="ECO:0000313" key="2">
    <source>
        <dbReference type="EMBL" id="PBK94498.1"/>
    </source>
</evidence>
<proteinExistence type="predicted"/>
<accession>A0A2H3DUK9</accession>
<feature type="transmembrane region" description="Helical" evidence="1">
    <location>
        <begin position="50"/>
        <end position="71"/>
    </location>
</feature>
<evidence type="ECO:0000313" key="3">
    <source>
        <dbReference type="Proteomes" id="UP000217790"/>
    </source>
</evidence>
<keyword evidence="3" id="KW-1185">Reference proteome</keyword>
<dbReference type="Proteomes" id="UP000217790">
    <property type="component" value="Unassembled WGS sequence"/>
</dbReference>
<feature type="transmembrane region" description="Helical" evidence="1">
    <location>
        <begin position="20"/>
        <end position="44"/>
    </location>
</feature>
<keyword evidence="1" id="KW-0472">Membrane</keyword>
<reference evidence="3" key="1">
    <citation type="journal article" date="2017" name="Nat. Ecol. Evol.">
        <title>Genome expansion and lineage-specific genetic innovations in the forest pathogenic fungi Armillaria.</title>
        <authorList>
            <person name="Sipos G."/>
            <person name="Prasanna A.N."/>
            <person name="Walter M.C."/>
            <person name="O'Connor E."/>
            <person name="Balint B."/>
            <person name="Krizsan K."/>
            <person name="Kiss B."/>
            <person name="Hess J."/>
            <person name="Varga T."/>
            <person name="Slot J."/>
            <person name="Riley R."/>
            <person name="Boka B."/>
            <person name="Rigling D."/>
            <person name="Barry K."/>
            <person name="Lee J."/>
            <person name="Mihaltcheva S."/>
            <person name="LaButti K."/>
            <person name="Lipzen A."/>
            <person name="Waldron R."/>
            <person name="Moloney N.M."/>
            <person name="Sperisen C."/>
            <person name="Kredics L."/>
            <person name="Vagvoelgyi C."/>
            <person name="Patrignani A."/>
            <person name="Fitzpatrick D."/>
            <person name="Nagy I."/>
            <person name="Doyle S."/>
            <person name="Anderson J.B."/>
            <person name="Grigoriev I.V."/>
            <person name="Gueldener U."/>
            <person name="Muensterkoetter M."/>
            <person name="Nagy L.G."/>
        </authorList>
    </citation>
    <scope>NUCLEOTIDE SEQUENCE [LARGE SCALE GENOMIC DNA]</scope>
    <source>
        <strain evidence="3">Ar21-2</strain>
    </source>
</reference>
<dbReference type="OrthoDB" id="10400728at2759"/>
<protein>
    <submittedName>
        <fullName evidence="2">Uncharacterized protein</fullName>
    </submittedName>
</protein>
<gene>
    <name evidence="2" type="ORF">ARMGADRAFT_92242</name>
</gene>